<protein>
    <submittedName>
        <fullName evidence="1">Myb-related protein</fullName>
    </submittedName>
</protein>
<dbReference type="KEGG" id="qsa:O6P43_009822"/>
<reference evidence="1" key="1">
    <citation type="journal article" date="2023" name="Science">
        <title>Elucidation of the pathway for biosynthesis of saponin adjuvants from the soapbark tree.</title>
        <authorList>
            <person name="Reed J."/>
            <person name="Orme A."/>
            <person name="El-Demerdash A."/>
            <person name="Owen C."/>
            <person name="Martin L.B.B."/>
            <person name="Misra R.C."/>
            <person name="Kikuchi S."/>
            <person name="Rejzek M."/>
            <person name="Martin A.C."/>
            <person name="Harkess A."/>
            <person name="Leebens-Mack J."/>
            <person name="Louveau T."/>
            <person name="Stephenson M.J."/>
            <person name="Osbourn A."/>
        </authorList>
    </citation>
    <scope>NUCLEOTIDE SEQUENCE</scope>
    <source>
        <strain evidence="1">S10</strain>
    </source>
</reference>
<organism evidence="1 2">
    <name type="scientific">Quillaja saponaria</name>
    <name type="common">Soap bark tree</name>
    <dbReference type="NCBI Taxonomy" id="32244"/>
    <lineage>
        <taxon>Eukaryota</taxon>
        <taxon>Viridiplantae</taxon>
        <taxon>Streptophyta</taxon>
        <taxon>Embryophyta</taxon>
        <taxon>Tracheophyta</taxon>
        <taxon>Spermatophyta</taxon>
        <taxon>Magnoliopsida</taxon>
        <taxon>eudicotyledons</taxon>
        <taxon>Gunneridae</taxon>
        <taxon>Pentapetalae</taxon>
        <taxon>rosids</taxon>
        <taxon>fabids</taxon>
        <taxon>Fabales</taxon>
        <taxon>Quillajaceae</taxon>
        <taxon>Quillaja</taxon>
    </lineage>
</organism>
<sequence>MKDSEELWHQKTQATKMNECSTESCLTSCEESRKNHDMYESCIVLRTHNGTPIFDLKEIVEVPTLQNSDLKLCNDLKENMNFLSSSAKDEGKIIFSPESSSSNISMNIRHQGEIENGGEIYPQGKCSGRNLHRYFQNQGDNRKVSIKYASSLTKAQ</sequence>
<name>A0AAD7PZ34_QUISA</name>
<evidence type="ECO:0000313" key="1">
    <source>
        <dbReference type="EMBL" id="KAJ7971854.1"/>
    </source>
</evidence>
<dbReference type="EMBL" id="JARAOO010000004">
    <property type="protein sequence ID" value="KAJ7971854.1"/>
    <property type="molecule type" value="Genomic_DNA"/>
</dbReference>
<comment type="caution">
    <text evidence="1">The sequence shown here is derived from an EMBL/GenBank/DDBJ whole genome shotgun (WGS) entry which is preliminary data.</text>
</comment>
<proteinExistence type="predicted"/>
<dbReference type="AlphaFoldDB" id="A0AAD7PZ34"/>
<evidence type="ECO:0000313" key="2">
    <source>
        <dbReference type="Proteomes" id="UP001163823"/>
    </source>
</evidence>
<gene>
    <name evidence="1" type="ORF">O6P43_009822</name>
</gene>
<accession>A0AAD7PZ34</accession>
<dbReference type="Proteomes" id="UP001163823">
    <property type="component" value="Chromosome 4"/>
</dbReference>
<keyword evidence="2" id="KW-1185">Reference proteome</keyword>